<evidence type="ECO:0000259" key="14">
    <source>
        <dbReference type="PROSITE" id="PS50262"/>
    </source>
</evidence>
<dbReference type="Proteomes" id="UP000606274">
    <property type="component" value="Unassembled WGS sequence"/>
</dbReference>
<keyword evidence="7 11" id="KW-1015">Disulfide bond</keyword>
<keyword evidence="4 12" id="KW-1133">Transmembrane helix</keyword>
<reference evidence="15" key="1">
    <citation type="submission" date="2020-08" db="EMBL/GenBank/DDBJ databases">
        <title>Chromosome-level assembly of Southern catfish (Silurus meridionalis) provides insights into visual adaptation to the nocturnal and benthic lifestyles.</title>
        <authorList>
            <person name="Zhang Y."/>
            <person name="Wang D."/>
            <person name="Peng Z."/>
        </authorList>
    </citation>
    <scope>NUCLEOTIDE SEQUENCE</scope>
    <source>
        <strain evidence="15">SWU-2019-XX</strain>
        <tissue evidence="15">Muscle</tissue>
    </source>
</reference>
<dbReference type="InterPro" id="IPR003912">
    <property type="entry name" value="Protea_act_rcpt"/>
</dbReference>
<accession>A0A8T0AZF4</accession>
<evidence type="ECO:0000256" key="4">
    <source>
        <dbReference type="ARBA" id="ARBA00022989"/>
    </source>
</evidence>
<dbReference type="Gene3D" id="1.20.1070.10">
    <property type="entry name" value="Rhodopsin 7-helix transmembrane proteins"/>
    <property type="match status" value="1"/>
</dbReference>
<evidence type="ECO:0000256" key="1">
    <source>
        <dbReference type="ARBA" id="ARBA00004651"/>
    </source>
</evidence>
<dbReference type="SUPFAM" id="SSF81321">
    <property type="entry name" value="Family A G protein-coupled receptor-like"/>
    <property type="match status" value="1"/>
</dbReference>
<keyword evidence="13" id="KW-0732">Signal</keyword>
<dbReference type="FunFam" id="1.20.1070.10:FF:000040">
    <property type="entry name" value="Coagulation factor 2 (thrombin) receptor"/>
    <property type="match status" value="1"/>
</dbReference>
<organism evidence="15 16">
    <name type="scientific">Silurus meridionalis</name>
    <name type="common">Southern catfish</name>
    <name type="synonym">Silurus soldatovi meridionalis</name>
    <dbReference type="NCBI Taxonomy" id="175797"/>
    <lineage>
        <taxon>Eukaryota</taxon>
        <taxon>Metazoa</taxon>
        <taxon>Chordata</taxon>
        <taxon>Craniata</taxon>
        <taxon>Vertebrata</taxon>
        <taxon>Euteleostomi</taxon>
        <taxon>Actinopterygii</taxon>
        <taxon>Neopterygii</taxon>
        <taxon>Teleostei</taxon>
        <taxon>Ostariophysi</taxon>
        <taxon>Siluriformes</taxon>
        <taxon>Siluridae</taxon>
        <taxon>Silurus</taxon>
    </lineage>
</organism>
<feature type="transmembrane region" description="Helical" evidence="12">
    <location>
        <begin position="294"/>
        <end position="314"/>
    </location>
</feature>
<dbReference type="GO" id="GO:0005886">
    <property type="term" value="C:plasma membrane"/>
    <property type="evidence" value="ECO:0007669"/>
    <property type="project" value="UniProtKB-SubCell"/>
</dbReference>
<evidence type="ECO:0000256" key="9">
    <source>
        <dbReference type="ARBA" id="ARBA00023180"/>
    </source>
</evidence>
<evidence type="ECO:0000256" key="8">
    <source>
        <dbReference type="ARBA" id="ARBA00023170"/>
    </source>
</evidence>
<evidence type="ECO:0000313" key="15">
    <source>
        <dbReference type="EMBL" id="KAF7696856.1"/>
    </source>
</evidence>
<feature type="transmembrane region" description="Helical" evidence="12">
    <location>
        <begin position="326"/>
        <end position="350"/>
    </location>
</feature>
<keyword evidence="6 12" id="KW-0472">Membrane</keyword>
<dbReference type="InterPro" id="IPR017452">
    <property type="entry name" value="GPCR_Rhodpsn_7TM"/>
</dbReference>
<dbReference type="GO" id="GO:0035025">
    <property type="term" value="P:positive regulation of Rho protein signal transduction"/>
    <property type="evidence" value="ECO:0007669"/>
    <property type="project" value="TreeGrafter"/>
</dbReference>
<evidence type="ECO:0000256" key="7">
    <source>
        <dbReference type="ARBA" id="ARBA00023157"/>
    </source>
</evidence>
<feature type="transmembrane region" description="Helical" evidence="12">
    <location>
        <begin position="199"/>
        <end position="220"/>
    </location>
</feature>
<evidence type="ECO:0000256" key="11">
    <source>
        <dbReference type="PIRSR" id="PIRSR603912-52"/>
    </source>
</evidence>
<sequence length="380" mass="42512">MANTSRTILLTLLVAMTQGQQQKTGSNNTSVINPRTFQGHAIPIQLPLPPNSTEMQTHSYKAVVPALKLLDNSSGQYLKSSLSTRIIPSIYVVAIVIGVPANVGILISIGTKVRVVSVAILCCSLAASDLLLLLSLLLKAHYHFSGNNWTFGEAACRFTTACFYGNLYCSAHTLACVSIKRYLAVVHPFFYKSLPKRSCTAWTSLGVWLVFSLAMLPNLLVHQSYYIPQLGITTCHDVLPIDVSVYNFLVYYNIGLTLLGFLLPLLITTACFASSVWHLNRSHHDWSVYIKASTLVFLIFVICFSPSSCIHFLHYVRIYTSGDDNFYTYFNVVVCLCCLHCCLDPFLFVLMSRTTGSRLYFMTRKERCSAFPLKFGYFYI</sequence>
<keyword evidence="9" id="KW-0325">Glycoprotein</keyword>
<comment type="caution">
    <text evidence="15">The sequence shown here is derived from an EMBL/GenBank/DDBJ whole genome shotgun (WGS) entry which is preliminary data.</text>
</comment>
<keyword evidence="2" id="KW-1003">Cell membrane</keyword>
<dbReference type="PROSITE" id="PS50262">
    <property type="entry name" value="G_PROTEIN_RECEP_F1_2"/>
    <property type="match status" value="1"/>
</dbReference>
<dbReference type="Pfam" id="PF00001">
    <property type="entry name" value="7tm_1"/>
    <property type="match status" value="1"/>
</dbReference>
<feature type="transmembrane region" description="Helical" evidence="12">
    <location>
        <begin position="116"/>
        <end position="138"/>
    </location>
</feature>
<evidence type="ECO:0000256" key="3">
    <source>
        <dbReference type="ARBA" id="ARBA00022692"/>
    </source>
</evidence>
<name>A0A8T0AZF4_SILME</name>
<feature type="transmembrane region" description="Helical" evidence="12">
    <location>
        <begin position="249"/>
        <end position="273"/>
    </location>
</feature>
<feature type="transmembrane region" description="Helical" evidence="12">
    <location>
        <begin position="86"/>
        <end position="109"/>
    </location>
</feature>
<dbReference type="InterPro" id="IPR003943">
    <property type="entry name" value="Prot_act_rcpt_3"/>
</dbReference>
<evidence type="ECO:0000313" key="16">
    <source>
        <dbReference type="Proteomes" id="UP000606274"/>
    </source>
</evidence>
<dbReference type="PRINTS" id="PR01428">
    <property type="entry name" value="PROTEASEAR"/>
</dbReference>
<evidence type="ECO:0000256" key="10">
    <source>
        <dbReference type="ARBA" id="ARBA00023224"/>
    </source>
</evidence>
<protein>
    <recommendedName>
        <fullName evidence="14">G-protein coupled receptors family 1 profile domain-containing protein</fullName>
    </recommendedName>
</protein>
<evidence type="ECO:0000256" key="2">
    <source>
        <dbReference type="ARBA" id="ARBA00022475"/>
    </source>
</evidence>
<gene>
    <name evidence="15" type="ORF">HF521_005274</name>
</gene>
<dbReference type="GO" id="GO:0015057">
    <property type="term" value="F:thrombin-activated receptor activity"/>
    <property type="evidence" value="ECO:0007669"/>
    <property type="project" value="InterPro"/>
</dbReference>
<proteinExistence type="predicted"/>
<dbReference type="InterPro" id="IPR000276">
    <property type="entry name" value="GPCR_Rhodpsn"/>
</dbReference>
<feature type="domain" description="G-protein coupled receptors family 1 profile" evidence="14">
    <location>
        <begin position="101"/>
        <end position="348"/>
    </location>
</feature>
<feature type="disulfide bond" evidence="11">
    <location>
        <begin position="156"/>
        <end position="235"/>
    </location>
</feature>
<keyword evidence="3 12" id="KW-0812">Transmembrane</keyword>
<feature type="chain" id="PRO_5035892867" description="G-protein coupled receptors family 1 profile domain-containing protein" evidence="13">
    <location>
        <begin position="20"/>
        <end position="380"/>
    </location>
</feature>
<dbReference type="GO" id="GO:0007200">
    <property type="term" value="P:phospholipase C-activating G protein-coupled receptor signaling pathway"/>
    <property type="evidence" value="ECO:0007669"/>
    <property type="project" value="TreeGrafter"/>
</dbReference>
<keyword evidence="16" id="KW-1185">Reference proteome</keyword>
<dbReference type="PANTHER" id="PTHR24232">
    <property type="entry name" value="G-PROTEIN COUPLED RECEPTOR"/>
    <property type="match status" value="1"/>
</dbReference>
<comment type="subcellular location">
    <subcellularLocation>
        <location evidence="1">Cell membrane</location>
        <topology evidence="1">Multi-pass membrane protein</topology>
    </subcellularLocation>
</comment>
<keyword evidence="8" id="KW-0675">Receptor</keyword>
<dbReference type="EMBL" id="JABFDY010000015">
    <property type="protein sequence ID" value="KAF7696856.1"/>
    <property type="molecule type" value="Genomic_DNA"/>
</dbReference>
<evidence type="ECO:0000256" key="6">
    <source>
        <dbReference type="ARBA" id="ARBA00023136"/>
    </source>
</evidence>
<evidence type="ECO:0000256" key="12">
    <source>
        <dbReference type="SAM" id="Phobius"/>
    </source>
</evidence>
<feature type="transmembrane region" description="Helical" evidence="12">
    <location>
        <begin position="158"/>
        <end position="179"/>
    </location>
</feature>
<dbReference type="PRINTS" id="PR01429">
    <property type="entry name" value="PROTEASEAR3"/>
</dbReference>
<keyword evidence="10" id="KW-0807">Transducer</keyword>
<dbReference type="PANTHER" id="PTHR24232:SF0">
    <property type="entry name" value="PROTEINASE-ACTIVATED RECEPTOR 3"/>
    <property type="match status" value="1"/>
</dbReference>
<dbReference type="OrthoDB" id="8859266at2759"/>
<feature type="signal peptide" evidence="13">
    <location>
        <begin position="1"/>
        <end position="19"/>
    </location>
</feature>
<dbReference type="AlphaFoldDB" id="A0A8T0AZF4"/>
<dbReference type="PRINTS" id="PR00237">
    <property type="entry name" value="GPCRRHODOPSN"/>
</dbReference>
<evidence type="ECO:0000256" key="13">
    <source>
        <dbReference type="SAM" id="SignalP"/>
    </source>
</evidence>
<keyword evidence="5" id="KW-0297">G-protein coupled receptor</keyword>
<dbReference type="GO" id="GO:0007596">
    <property type="term" value="P:blood coagulation"/>
    <property type="evidence" value="ECO:0007669"/>
    <property type="project" value="InterPro"/>
</dbReference>
<evidence type="ECO:0000256" key="5">
    <source>
        <dbReference type="ARBA" id="ARBA00023040"/>
    </source>
</evidence>